<accession>A0A7T5VC30</accession>
<dbReference type="EMBL" id="CP054140">
    <property type="protein sequence ID" value="QQG65056.1"/>
    <property type="molecule type" value="Genomic_DNA"/>
</dbReference>
<dbReference type="InterPro" id="IPR007863">
    <property type="entry name" value="Peptidase_M16_C"/>
</dbReference>
<evidence type="ECO:0000259" key="1">
    <source>
        <dbReference type="SMART" id="SM01264"/>
    </source>
</evidence>
<dbReference type="PANTHER" id="PTHR43016">
    <property type="entry name" value="PRESEQUENCE PROTEASE"/>
    <property type="match status" value="1"/>
</dbReference>
<dbReference type="Pfam" id="PF05193">
    <property type="entry name" value="Peptidase_M16_C"/>
    <property type="match status" value="1"/>
</dbReference>
<dbReference type="PANTHER" id="PTHR43016:SF13">
    <property type="entry name" value="PRESEQUENCE PROTEASE, MITOCHONDRIAL"/>
    <property type="match status" value="1"/>
</dbReference>
<dbReference type="Gene3D" id="3.30.830.10">
    <property type="entry name" value="Metalloenzyme, LuxS/M16 peptidase-like"/>
    <property type="match status" value="4"/>
</dbReference>
<name>A0A7T5VC30_9BACT</name>
<dbReference type="InterPro" id="IPR055130">
    <property type="entry name" value="PreP_C"/>
</dbReference>
<dbReference type="InterPro" id="IPR011765">
    <property type="entry name" value="Pept_M16_N"/>
</dbReference>
<proteinExistence type="predicted"/>
<dbReference type="GO" id="GO:0004222">
    <property type="term" value="F:metalloendopeptidase activity"/>
    <property type="evidence" value="ECO:0007669"/>
    <property type="project" value="TreeGrafter"/>
</dbReference>
<feature type="domain" description="Peptidase M16C associated" evidence="1">
    <location>
        <begin position="464"/>
        <end position="715"/>
    </location>
</feature>
<organism evidence="2 3">
    <name type="scientific">Desulfobulbus oligotrophicus</name>
    <dbReference type="NCBI Taxonomy" id="1909699"/>
    <lineage>
        <taxon>Bacteria</taxon>
        <taxon>Pseudomonadati</taxon>
        <taxon>Thermodesulfobacteriota</taxon>
        <taxon>Desulfobulbia</taxon>
        <taxon>Desulfobulbales</taxon>
        <taxon>Desulfobulbaceae</taxon>
        <taxon>Desulfobulbus</taxon>
    </lineage>
</organism>
<protein>
    <submittedName>
        <fullName evidence="2">Insulinase family protein</fullName>
    </submittedName>
</protein>
<dbReference type="InterPro" id="IPR011249">
    <property type="entry name" value="Metalloenz_LuxS/M16"/>
</dbReference>
<dbReference type="AlphaFoldDB" id="A0A7T5VC30"/>
<dbReference type="RefSeq" id="WP_199263872.1">
    <property type="nucleotide sequence ID" value="NZ_CP054140.1"/>
</dbReference>
<reference evidence="2 3" key="1">
    <citation type="submission" date="2020-05" db="EMBL/GenBank/DDBJ databases">
        <title>Complete genome of Desulfobulbus oligotrophicus.</title>
        <authorList>
            <person name="Podar M."/>
        </authorList>
    </citation>
    <scope>NUCLEOTIDE SEQUENCE [LARGE SCALE GENOMIC DNA]</scope>
    <source>
        <strain evidence="2 3">Prop6</strain>
    </source>
</reference>
<dbReference type="InterPro" id="IPR013578">
    <property type="entry name" value="Peptidase_M16C_assoc"/>
</dbReference>
<evidence type="ECO:0000313" key="2">
    <source>
        <dbReference type="EMBL" id="QQG65056.1"/>
    </source>
</evidence>
<dbReference type="Proteomes" id="UP000596092">
    <property type="component" value="Chromosome"/>
</dbReference>
<dbReference type="SMART" id="SM01264">
    <property type="entry name" value="M16C_associated"/>
    <property type="match status" value="1"/>
</dbReference>
<dbReference type="Pfam" id="PF08367">
    <property type="entry name" value="M16C_assoc"/>
    <property type="match status" value="1"/>
</dbReference>
<dbReference type="Pfam" id="PF00675">
    <property type="entry name" value="Peptidase_M16"/>
    <property type="match status" value="1"/>
</dbReference>
<dbReference type="FunFam" id="3.30.830.10:FF:000034">
    <property type="entry name" value="presequence protease 1, chloroplastic/mitochondrial"/>
    <property type="match status" value="1"/>
</dbReference>
<dbReference type="SUPFAM" id="SSF63411">
    <property type="entry name" value="LuxS/MPP-like metallohydrolase"/>
    <property type="match status" value="4"/>
</dbReference>
<dbReference type="GO" id="GO:0046872">
    <property type="term" value="F:metal ion binding"/>
    <property type="evidence" value="ECO:0007669"/>
    <property type="project" value="InterPro"/>
</dbReference>
<keyword evidence="3" id="KW-1185">Reference proteome</keyword>
<sequence length="976" mass="110456">MTTFTIGSTYHGFLLQKKEAIPEIHSTAFLFTHTVLGCQALAIKNQDINKTFCVSFMTVPEDSTGVAHILEHSVLMGSQKYPVKDVFGEIHKGGLMTFLNAMTGSDTTWYPFATRNLKEYFNIMDVYCDVVFNPLLLRSTFEQEGWHYHLEKNEDQLQYMGVVFNEMKGAYSDPIRALFHNIYQGLMPESTYAHESGGNPRCIPDLTYEQFVAFHRSHYHPSNCTLFFYGDAPLEEELAFVQQRFLAQFTEPVPKAGIKEGVETTAPRFITDTYPVQPGSPTEQRSFLAISSTVGTVHDRKRNAAFQIIANILFNSDGSPLKKAIINASLCKDFGGVFLANTAHKTFMVTYLIGTDPEKRDHFLALYKATLTRMVEQQLDRDLVLSELNKHEFTVREEMNKAQRGLDLINKALPALKYEMSPFAALRMEELLAEIRKEATENGYFEQLIRTFLLDNPATVTVTLAPDPEKMAENVRQEQQQLETFALSLTKESRLQLVQRTKELMALQATPTSLEDLHRLPRLSLDDLDRQPPFHAVLPSSLGTETELLINDLDTNGICYLDFGLDCSSLPVHLLPYLDLFATILTEIGTAKKDYMQFAKAINLCTGDFSHSFQVYVRADDQTRVRPILWLHMKALSGYLAQALDLLTEVLTSVDFSDIHHIEEIVQREFAWAEHAAQSEGYSLAATRTFSHLSRAGQYHEYVQGMHAYLHLKQLAGNYPAQETALYDALGQIRDLLFRRQGLIVAITAEDRDIRNFQELGLSVVQGLPDLPLQPVHPRFAQPPASQAFKTSAEVVFNVQACTLFPDIRQYNGSFEVLRTWLSRDYLWNTVRQMGGAYGCFIRFNHLTGNFGMVSYRDPQVKKTYEAYEALPTVVNELKSIPTELLQQLIIGAYGSATPHQGPAAQGAAARNDYLSGITPVFRQQRIEEMIQTSAQDLQAFAPLFNQLQTTRYRSTIGNGEKIEHDKDLFSEITEL</sequence>
<dbReference type="Pfam" id="PF22516">
    <property type="entry name" value="PreP_C"/>
    <property type="match status" value="1"/>
</dbReference>
<gene>
    <name evidence="2" type="ORF">HP555_03835</name>
</gene>
<dbReference type="KEGG" id="dog:HP555_03835"/>
<evidence type="ECO:0000313" key="3">
    <source>
        <dbReference type="Proteomes" id="UP000596092"/>
    </source>
</evidence>
<dbReference type="GO" id="GO:0016485">
    <property type="term" value="P:protein processing"/>
    <property type="evidence" value="ECO:0007669"/>
    <property type="project" value="TreeGrafter"/>
</dbReference>